<keyword evidence="2" id="KW-0540">Nuclease</keyword>
<dbReference type="EMBL" id="GDRN01074267">
    <property type="protein sequence ID" value="JAI63272.1"/>
    <property type="molecule type" value="Transcribed_RNA"/>
</dbReference>
<evidence type="ECO:0000256" key="1">
    <source>
        <dbReference type="ARBA" id="ARBA00006562"/>
    </source>
</evidence>
<comment type="subcellular location">
    <subcellularLocation>
        <location evidence="2">Nucleus</location>
    </subcellularLocation>
</comment>
<organism evidence="5">
    <name type="scientific">Scylla olivacea</name>
    <name type="common">Orange mud crab</name>
    <name type="synonym">Cancer olivacea</name>
    <dbReference type="NCBI Taxonomy" id="85551"/>
    <lineage>
        <taxon>Eukaryota</taxon>
        <taxon>Metazoa</taxon>
        <taxon>Ecdysozoa</taxon>
        <taxon>Arthropoda</taxon>
        <taxon>Crustacea</taxon>
        <taxon>Multicrustacea</taxon>
        <taxon>Malacostraca</taxon>
        <taxon>Eumalacostraca</taxon>
        <taxon>Eucarida</taxon>
        <taxon>Decapoda</taxon>
        <taxon>Pleocyemata</taxon>
        <taxon>Brachyura</taxon>
        <taxon>Eubrachyura</taxon>
        <taxon>Portunoidea</taxon>
        <taxon>Portunidae</taxon>
        <taxon>Portuninae</taxon>
        <taxon>Scylla</taxon>
    </lineage>
</organism>
<name>A0A0N7ZC26_SCYOL</name>
<dbReference type="GO" id="GO:0003723">
    <property type="term" value="F:RNA binding"/>
    <property type="evidence" value="ECO:0007669"/>
    <property type="project" value="UniProtKB-KW"/>
</dbReference>
<evidence type="ECO:0000259" key="4">
    <source>
        <dbReference type="Pfam" id="PF08652"/>
    </source>
</evidence>
<dbReference type="GO" id="GO:0110155">
    <property type="term" value="P:NAD-cap decapping"/>
    <property type="evidence" value="ECO:0007669"/>
    <property type="project" value="TreeGrafter"/>
</dbReference>
<dbReference type="GO" id="GO:0034353">
    <property type="term" value="F:mRNA 5'-diphosphatase activity"/>
    <property type="evidence" value="ECO:0007669"/>
    <property type="project" value="TreeGrafter"/>
</dbReference>
<keyword evidence="2" id="KW-0378">Hydrolase</keyword>
<dbReference type="GO" id="GO:0005829">
    <property type="term" value="C:cytosol"/>
    <property type="evidence" value="ECO:0007669"/>
    <property type="project" value="TreeGrafter"/>
</dbReference>
<feature type="region of interest" description="Disordered" evidence="3">
    <location>
        <begin position="1"/>
        <end position="20"/>
    </location>
</feature>
<comment type="cofactor">
    <cofactor evidence="2">
        <name>a divalent metal cation</name>
        <dbReference type="ChEBI" id="CHEBI:60240"/>
    </cofactor>
</comment>
<protein>
    <recommendedName>
        <fullName evidence="2">Decapping nuclease</fullName>
        <ecNumber evidence="2">3.6.1.-</ecNumber>
    </recommendedName>
</protein>
<dbReference type="GO" id="GO:0000166">
    <property type="term" value="F:nucleotide binding"/>
    <property type="evidence" value="ECO:0007669"/>
    <property type="project" value="UniProtKB-KW"/>
</dbReference>
<keyword evidence="2" id="KW-0479">Metal-binding</keyword>
<dbReference type="AlphaFoldDB" id="A0A0N7ZC26"/>
<dbReference type="GO" id="GO:0004518">
    <property type="term" value="F:nuclease activity"/>
    <property type="evidence" value="ECO:0007669"/>
    <property type="project" value="UniProtKB-KW"/>
</dbReference>
<dbReference type="PANTHER" id="PTHR12395">
    <property type="entry name" value="DOM-3 RELATED"/>
    <property type="match status" value="1"/>
</dbReference>
<evidence type="ECO:0000256" key="2">
    <source>
        <dbReference type="RuleBase" id="RU367113"/>
    </source>
</evidence>
<dbReference type="PANTHER" id="PTHR12395:SF9">
    <property type="entry name" value="DECAPPING AND EXORIBONUCLEASE PROTEIN"/>
    <property type="match status" value="1"/>
</dbReference>
<feature type="domain" description="RAI1-like" evidence="4">
    <location>
        <begin position="62"/>
        <end position="391"/>
    </location>
</feature>
<sequence>MSQWQHQGYSRPRGSWRAGRDAWRGEPGWEAERPETELVDGNHLMVRSTDLYQGGPSTLAIPHVLGSYSVDKELKVKFDDSMMSVLSTEYIPRRNRCLQVELDLNRGWHRVNGYTGTSAETYRQFLQWILKNQKKLKAEGSSDKLVADFVCSRGILKNIMQAPYARFERMNMTVLAQYFKGSVYVAYQYEVEEEEKDKEKCSLIEIYGHKFEQYMTGGDPDQVMECNCQFRCVVKQHLNEITLMYSANTHAIDQSCHQENFTDMSSFVSLRALKEFTEPFKQRNYRKYTLCSWWCEGQLSGIPRVLKGTRTNDGIVHTLEMLQTADLPDLAKGAWEPSVCINFLNKFLNFVKEKVLSEPDRVHCFERSTSAGHYFFHYHDTSGTTILPKWYTQLLFAPEEENSD</sequence>
<dbReference type="InterPro" id="IPR013961">
    <property type="entry name" value="RAI1"/>
</dbReference>
<dbReference type="InterPro" id="IPR039039">
    <property type="entry name" value="RAI1-like_fam"/>
</dbReference>
<dbReference type="GO" id="GO:0005634">
    <property type="term" value="C:nucleus"/>
    <property type="evidence" value="ECO:0007669"/>
    <property type="project" value="UniProtKB-SubCell"/>
</dbReference>
<comment type="similarity">
    <text evidence="1 2">Belongs to the DXO/Dom3Z family.</text>
</comment>
<evidence type="ECO:0000256" key="3">
    <source>
        <dbReference type="SAM" id="MobiDB-lite"/>
    </source>
</evidence>
<keyword evidence="2" id="KW-0694">RNA-binding</keyword>
<proteinExistence type="inferred from homology"/>
<dbReference type="GO" id="GO:0000956">
    <property type="term" value="P:nuclear-transcribed mRNA catabolic process"/>
    <property type="evidence" value="ECO:0007669"/>
    <property type="project" value="TreeGrafter"/>
</dbReference>
<keyword evidence="2" id="KW-0539">Nucleus</keyword>
<evidence type="ECO:0000313" key="5">
    <source>
        <dbReference type="EMBL" id="JAI63272.1"/>
    </source>
</evidence>
<comment type="function">
    <text evidence="2">Decapping enzyme for NAD-capped RNAs: specifically hydrolyzes the nicotinamide adenine dinucleotide (NAD) cap from a subset of RNAs by removing the entire NAD moiety from the 5'-end of an NAD-capped RNA.</text>
</comment>
<dbReference type="EC" id="3.6.1.-" evidence="2"/>
<keyword evidence="2" id="KW-0547">Nucleotide-binding</keyword>
<dbReference type="Pfam" id="PF08652">
    <property type="entry name" value="RAI1"/>
    <property type="match status" value="1"/>
</dbReference>
<accession>A0A0N7ZC26</accession>
<dbReference type="GO" id="GO:0046872">
    <property type="term" value="F:metal ion binding"/>
    <property type="evidence" value="ECO:0007669"/>
    <property type="project" value="UniProtKB-KW"/>
</dbReference>
<reference evidence="5" key="1">
    <citation type="submission" date="2015-09" db="EMBL/GenBank/DDBJ databases">
        <title>Scylla olivacea transcriptome.</title>
        <authorList>
            <person name="Ikhwanuddin M."/>
        </authorList>
    </citation>
    <scope>NUCLEOTIDE SEQUENCE</scope>
</reference>